<feature type="compositionally biased region" description="Basic and acidic residues" evidence="1">
    <location>
        <begin position="217"/>
        <end position="228"/>
    </location>
</feature>
<protein>
    <submittedName>
        <fullName evidence="2">Uncharacterized protein</fullName>
    </submittedName>
</protein>
<reference evidence="3" key="1">
    <citation type="submission" date="2016-11" db="EMBL/GenBank/DDBJ databases">
        <authorList>
            <person name="Varghese N."/>
            <person name="Submissions S."/>
        </authorList>
    </citation>
    <scope>NUCLEOTIDE SEQUENCE [LARGE SCALE GENOMIC DNA]</scope>
    <source>
        <strain evidence="3">DSM 16219</strain>
    </source>
</reference>
<feature type="compositionally biased region" description="Basic residues" evidence="1">
    <location>
        <begin position="229"/>
        <end position="242"/>
    </location>
</feature>
<evidence type="ECO:0000313" key="2">
    <source>
        <dbReference type="EMBL" id="SHI97607.1"/>
    </source>
</evidence>
<evidence type="ECO:0000313" key="3">
    <source>
        <dbReference type="Proteomes" id="UP000183994"/>
    </source>
</evidence>
<proteinExistence type="predicted"/>
<evidence type="ECO:0000256" key="1">
    <source>
        <dbReference type="SAM" id="MobiDB-lite"/>
    </source>
</evidence>
<keyword evidence="3" id="KW-1185">Reference proteome</keyword>
<dbReference type="EMBL" id="FQZU01000003">
    <property type="protein sequence ID" value="SHI97607.1"/>
    <property type="molecule type" value="Genomic_DNA"/>
</dbReference>
<dbReference type="RefSeq" id="WP_073473189.1">
    <property type="nucleotide sequence ID" value="NZ_FQZU01000003.1"/>
</dbReference>
<feature type="region of interest" description="Disordered" evidence="1">
    <location>
        <begin position="217"/>
        <end position="245"/>
    </location>
</feature>
<organism evidence="2 3">
    <name type="scientific">Desulfatibacillum alkenivorans DSM 16219</name>
    <dbReference type="NCBI Taxonomy" id="1121393"/>
    <lineage>
        <taxon>Bacteria</taxon>
        <taxon>Pseudomonadati</taxon>
        <taxon>Thermodesulfobacteriota</taxon>
        <taxon>Desulfobacteria</taxon>
        <taxon>Desulfobacterales</taxon>
        <taxon>Desulfatibacillaceae</taxon>
        <taxon>Desulfatibacillum</taxon>
    </lineage>
</organism>
<accession>A0A1M6FIT3</accession>
<dbReference type="OrthoDB" id="9872968at2"/>
<gene>
    <name evidence="2" type="ORF">SAMN02745216_00833</name>
</gene>
<name>A0A1M6FIT3_9BACT</name>
<dbReference type="Proteomes" id="UP000183994">
    <property type="component" value="Unassembled WGS sequence"/>
</dbReference>
<sequence length="258" mass="30111">MWRDHARFFEIDLEETQDAPRIRDHGPLQIILFRRAAKLRSHAVKHLTNLTQYETTWKRISSVDIELIRRCITDLEKAGCPFFKFSPENPPCDDGREGCRLFDRCPASVKQLEQAYCNALVQCLMEGGQVPRYAYYYCDNEQAHMFCLMPDAPLVLKASLLPEETETYNLMTCYGSEGVSFTEMRDIQVEKIRNEARARNTDLCSLAGWGLEQARADQARERAKGRESAKKKRRLKKRHKRGGGNWKQYLDEYEDLYQ</sequence>
<dbReference type="STRING" id="1121393.SAMN02745216_00833"/>
<dbReference type="AlphaFoldDB" id="A0A1M6FIT3"/>